<dbReference type="InterPro" id="IPR014710">
    <property type="entry name" value="RmlC-like_jellyroll"/>
</dbReference>
<accession>A0ABU3PE20</accession>
<name>A0ABU3PE20_9BURK</name>
<comment type="caution">
    <text evidence="2">The sequence shown here is derived from an EMBL/GenBank/DDBJ whole genome shotgun (WGS) entry which is preliminary data.</text>
</comment>
<gene>
    <name evidence="2" type="ORF">RQP53_12815</name>
</gene>
<dbReference type="InterPro" id="IPR000595">
    <property type="entry name" value="cNMP-bd_dom"/>
</dbReference>
<sequence length="205" mass="22489">MSFTNVNSSVTPVLEAADSAALRLLGALAGQDLTLGSAMPSVQRVRVAAGAELFGAEQLHPYVYVVRSGLLKLHYLRADGQEWIKSFSHEGMFFGSLAALSAGGRSSFSVSAIEASELERLDYRELEALAAREPAWLLALYRAMQRFAALKEQRELELLTLTPPERYAAFLAAEPGLAERIPLKDLARFLGITPVSLSRIRARRR</sequence>
<dbReference type="Pfam" id="PF00027">
    <property type="entry name" value="cNMP_binding"/>
    <property type="match status" value="1"/>
</dbReference>
<dbReference type="InterPro" id="IPR018490">
    <property type="entry name" value="cNMP-bd_dom_sf"/>
</dbReference>
<dbReference type="SUPFAM" id="SSF51206">
    <property type="entry name" value="cAMP-binding domain-like"/>
    <property type="match status" value="1"/>
</dbReference>
<dbReference type="InterPro" id="IPR050397">
    <property type="entry name" value="Env_Response_Regulators"/>
</dbReference>
<protein>
    <submittedName>
        <fullName evidence="2">Crp/Fnr family transcriptional regulator</fullName>
    </submittedName>
</protein>
<dbReference type="PANTHER" id="PTHR24567:SF76">
    <property type="entry name" value="CYCLIC NUCLEOTIDE-BINDING DOMAIN PROTEIN"/>
    <property type="match status" value="1"/>
</dbReference>
<organism evidence="2 3">
    <name type="scientific">Roseateles aquae</name>
    <dbReference type="NCBI Taxonomy" id="3077235"/>
    <lineage>
        <taxon>Bacteria</taxon>
        <taxon>Pseudomonadati</taxon>
        <taxon>Pseudomonadota</taxon>
        <taxon>Betaproteobacteria</taxon>
        <taxon>Burkholderiales</taxon>
        <taxon>Sphaerotilaceae</taxon>
        <taxon>Roseateles</taxon>
    </lineage>
</organism>
<dbReference type="PANTHER" id="PTHR24567">
    <property type="entry name" value="CRP FAMILY TRANSCRIPTIONAL REGULATORY PROTEIN"/>
    <property type="match status" value="1"/>
</dbReference>
<feature type="domain" description="Cyclic nucleotide-binding" evidence="1">
    <location>
        <begin position="63"/>
        <end position="129"/>
    </location>
</feature>
<dbReference type="Proteomes" id="UP001246372">
    <property type="component" value="Unassembled WGS sequence"/>
</dbReference>
<dbReference type="CDD" id="cd00038">
    <property type="entry name" value="CAP_ED"/>
    <property type="match status" value="1"/>
</dbReference>
<proteinExistence type="predicted"/>
<dbReference type="SMART" id="SM00100">
    <property type="entry name" value="cNMP"/>
    <property type="match status" value="1"/>
</dbReference>
<dbReference type="EMBL" id="JAVXZY010000004">
    <property type="protein sequence ID" value="MDT9000151.1"/>
    <property type="molecule type" value="Genomic_DNA"/>
</dbReference>
<evidence type="ECO:0000313" key="2">
    <source>
        <dbReference type="EMBL" id="MDT9000151.1"/>
    </source>
</evidence>
<evidence type="ECO:0000259" key="1">
    <source>
        <dbReference type="PROSITE" id="PS50042"/>
    </source>
</evidence>
<dbReference type="RefSeq" id="WP_315650702.1">
    <property type="nucleotide sequence ID" value="NZ_JAVXZY010000004.1"/>
</dbReference>
<dbReference type="PROSITE" id="PS50042">
    <property type="entry name" value="CNMP_BINDING_3"/>
    <property type="match status" value="1"/>
</dbReference>
<dbReference type="Gene3D" id="2.60.120.10">
    <property type="entry name" value="Jelly Rolls"/>
    <property type="match status" value="1"/>
</dbReference>
<keyword evidence="3" id="KW-1185">Reference proteome</keyword>
<reference evidence="2" key="1">
    <citation type="submission" date="2023-09" db="EMBL/GenBank/DDBJ databases">
        <title>Paucibacter sp. APW11 Genome sequencing and assembly.</title>
        <authorList>
            <person name="Kim I."/>
        </authorList>
    </citation>
    <scope>NUCLEOTIDE SEQUENCE</scope>
    <source>
        <strain evidence="2">APW11</strain>
    </source>
</reference>
<evidence type="ECO:0000313" key="3">
    <source>
        <dbReference type="Proteomes" id="UP001246372"/>
    </source>
</evidence>